<feature type="signal peptide" evidence="8">
    <location>
        <begin position="1"/>
        <end position="27"/>
    </location>
</feature>
<name>V4JYR4_EUTSA</name>
<dbReference type="GO" id="GO:0040008">
    <property type="term" value="P:regulation of growth"/>
    <property type="evidence" value="ECO:0007669"/>
    <property type="project" value="UniProtKB-ARBA"/>
</dbReference>
<evidence type="ECO:0000256" key="7">
    <source>
        <dbReference type="ARBA" id="ARBA00037228"/>
    </source>
</evidence>
<dbReference type="Pfam" id="PF05498">
    <property type="entry name" value="RALF"/>
    <property type="match status" value="1"/>
</dbReference>
<keyword evidence="5 8" id="KW-0732">Signal</keyword>
<evidence type="ECO:0000256" key="6">
    <source>
        <dbReference type="ARBA" id="ARBA00023157"/>
    </source>
</evidence>
<evidence type="ECO:0000256" key="8">
    <source>
        <dbReference type="SAM" id="SignalP"/>
    </source>
</evidence>
<proteinExistence type="inferred from homology"/>
<evidence type="ECO:0000256" key="4">
    <source>
        <dbReference type="ARBA" id="ARBA00022702"/>
    </source>
</evidence>
<keyword evidence="10" id="KW-1185">Reference proteome</keyword>
<feature type="chain" id="PRO_5004720278" evidence="8">
    <location>
        <begin position="28"/>
        <end position="77"/>
    </location>
</feature>
<dbReference type="OMA" id="CKKEFRC"/>
<organism evidence="9 10">
    <name type="scientific">Eutrema salsugineum</name>
    <name type="common">Saltwater cress</name>
    <name type="synonym">Sisymbrium salsugineum</name>
    <dbReference type="NCBI Taxonomy" id="72664"/>
    <lineage>
        <taxon>Eukaryota</taxon>
        <taxon>Viridiplantae</taxon>
        <taxon>Streptophyta</taxon>
        <taxon>Embryophyta</taxon>
        <taxon>Tracheophyta</taxon>
        <taxon>Spermatophyta</taxon>
        <taxon>Magnoliopsida</taxon>
        <taxon>eudicotyledons</taxon>
        <taxon>Gunneridae</taxon>
        <taxon>Pentapetalae</taxon>
        <taxon>rosids</taxon>
        <taxon>malvids</taxon>
        <taxon>Brassicales</taxon>
        <taxon>Brassicaceae</taxon>
        <taxon>Eutremeae</taxon>
        <taxon>Eutrema</taxon>
    </lineage>
</organism>
<protein>
    <submittedName>
        <fullName evidence="9">Uncharacterized protein</fullName>
    </submittedName>
</protein>
<comment type="function">
    <text evidence="7">Cell signaling peptide that may regulate plant stress, growth, and development. Mediates a rapid alkalinization of extracellular space by mediating a transient increase in the cytoplasmic Ca(2+) concentration leading to a calcium-dependent signaling events through a cell surface receptor and a concomitant activation of some intracellular mitogen-activated protein kinases.</text>
</comment>
<dbReference type="EMBL" id="KI517809">
    <property type="protein sequence ID" value="ESQ30655.1"/>
    <property type="molecule type" value="Genomic_DNA"/>
</dbReference>
<keyword evidence="6" id="KW-1015">Disulfide bond</keyword>
<accession>V4JYR4</accession>
<reference evidence="9 10" key="1">
    <citation type="journal article" date="2013" name="Front. Plant Sci.">
        <title>The Reference Genome of the Halophytic Plant Eutrema salsugineum.</title>
        <authorList>
            <person name="Yang R."/>
            <person name="Jarvis D.E."/>
            <person name="Chen H."/>
            <person name="Beilstein M.A."/>
            <person name="Grimwood J."/>
            <person name="Jenkins J."/>
            <person name="Shu S."/>
            <person name="Prochnik S."/>
            <person name="Xin M."/>
            <person name="Ma C."/>
            <person name="Schmutz J."/>
            <person name="Wing R.A."/>
            <person name="Mitchell-Olds T."/>
            <person name="Schumaker K.S."/>
            <person name="Wang X."/>
        </authorList>
    </citation>
    <scope>NUCLEOTIDE SEQUENCE [LARGE SCALE GENOMIC DNA]</scope>
</reference>
<dbReference type="Gramene" id="ESQ30655">
    <property type="protein sequence ID" value="ESQ30655"/>
    <property type="gene ID" value="EUTSA_v10012096mg"/>
</dbReference>
<dbReference type="Proteomes" id="UP000030689">
    <property type="component" value="Unassembled WGS sequence"/>
</dbReference>
<comment type="subcellular location">
    <subcellularLocation>
        <location evidence="1">Secreted</location>
    </subcellularLocation>
</comment>
<dbReference type="PANTHER" id="PTHR34270:SF3">
    <property type="entry name" value="PROTEIN RALF-LIKE 16-RELATED"/>
    <property type="match status" value="1"/>
</dbReference>
<keyword evidence="3" id="KW-0964">Secreted</keyword>
<dbReference type="PANTHER" id="PTHR34270">
    <property type="entry name" value="PROTEIN RALF-LIKE 15-RELATED"/>
    <property type="match status" value="1"/>
</dbReference>
<evidence type="ECO:0000256" key="5">
    <source>
        <dbReference type="ARBA" id="ARBA00022729"/>
    </source>
</evidence>
<evidence type="ECO:0000313" key="9">
    <source>
        <dbReference type="EMBL" id="ESQ30655.1"/>
    </source>
</evidence>
<dbReference type="GO" id="GO:0005179">
    <property type="term" value="F:hormone activity"/>
    <property type="evidence" value="ECO:0007669"/>
    <property type="project" value="UniProtKB-KW"/>
</dbReference>
<dbReference type="AlphaFoldDB" id="V4JYR4"/>
<gene>
    <name evidence="9" type="ORF">EUTSA_v10012096mg</name>
</gene>
<evidence type="ECO:0000256" key="2">
    <source>
        <dbReference type="ARBA" id="ARBA00009178"/>
    </source>
</evidence>
<keyword evidence="4" id="KW-0372">Hormone</keyword>
<dbReference type="KEGG" id="eus:EUTSA_v10012096mg"/>
<dbReference type="InterPro" id="IPR008801">
    <property type="entry name" value="RALF"/>
</dbReference>
<evidence type="ECO:0000256" key="3">
    <source>
        <dbReference type="ARBA" id="ARBA00022525"/>
    </source>
</evidence>
<dbReference type="GO" id="GO:0005576">
    <property type="term" value="C:extracellular region"/>
    <property type="evidence" value="ECO:0007669"/>
    <property type="project" value="UniProtKB-SubCell"/>
</dbReference>
<evidence type="ECO:0000313" key="10">
    <source>
        <dbReference type="Proteomes" id="UP000030689"/>
    </source>
</evidence>
<comment type="similarity">
    <text evidence="2">Belongs to the plant rapid alkalinization factor (RALF) family.</text>
</comment>
<sequence>MAAYKKSLTVLLFVTIILSMFCGNGEAGKWLGYGAMGKDKNPACGSKNPSECIKNPVNHYHSGCEGFEHCRHVPPRV</sequence>
<evidence type="ECO:0000256" key="1">
    <source>
        <dbReference type="ARBA" id="ARBA00004613"/>
    </source>
</evidence>